<evidence type="ECO:0000313" key="3">
    <source>
        <dbReference type="Proteomes" id="UP000467841"/>
    </source>
</evidence>
<organism evidence="2 3">
    <name type="scientific">Microthlaspi erraticum</name>
    <dbReference type="NCBI Taxonomy" id="1685480"/>
    <lineage>
        <taxon>Eukaryota</taxon>
        <taxon>Viridiplantae</taxon>
        <taxon>Streptophyta</taxon>
        <taxon>Embryophyta</taxon>
        <taxon>Tracheophyta</taxon>
        <taxon>Spermatophyta</taxon>
        <taxon>Magnoliopsida</taxon>
        <taxon>eudicotyledons</taxon>
        <taxon>Gunneridae</taxon>
        <taxon>Pentapetalae</taxon>
        <taxon>rosids</taxon>
        <taxon>malvids</taxon>
        <taxon>Brassicales</taxon>
        <taxon>Brassicaceae</taxon>
        <taxon>Coluteocarpeae</taxon>
        <taxon>Microthlaspi</taxon>
    </lineage>
</organism>
<evidence type="ECO:0008006" key="4">
    <source>
        <dbReference type="Google" id="ProtNLM"/>
    </source>
</evidence>
<keyword evidence="1" id="KW-0732">Signal</keyword>
<feature type="chain" id="PRO_5025538103" description="Prolamin-like domain-containing protein" evidence="1">
    <location>
        <begin position="27"/>
        <end position="106"/>
    </location>
</feature>
<keyword evidence="3" id="KW-1185">Reference proteome</keyword>
<sequence length="106" mass="11882">MNQKQTKVIFFLLALISASMFRQSEAAKLAFCPIAELEKVAGCHDSLKLAADRDYRWLRNDCCVLVHSFFLKDPQCQIAILPGRAADDSLPVIVFEDICTGLGRTY</sequence>
<protein>
    <recommendedName>
        <fullName evidence="4">Prolamin-like domain-containing protein</fullName>
    </recommendedName>
</protein>
<dbReference type="Proteomes" id="UP000467841">
    <property type="component" value="Unassembled WGS sequence"/>
</dbReference>
<reference evidence="2" key="1">
    <citation type="submission" date="2020-01" db="EMBL/GenBank/DDBJ databases">
        <authorList>
            <person name="Mishra B."/>
        </authorList>
    </citation>
    <scope>NUCLEOTIDE SEQUENCE [LARGE SCALE GENOMIC DNA]</scope>
</reference>
<feature type="signal peptide" evidence="1">
    <location>
        <begin position="1"/>
        <end position="26"/>
    </location>
</feature>
<name>A0A6D2J659_9BRAS</name>
<proteinExistence type="predicted"/>
<evidence type="ECO:0000313" key="2">
    <source>
        <dbReference type="EMBL" id="CAA7032756.1"/>
    </source>
</evidence>
<evidence type="ECO:0000256" key="1">
    <source>
        <dbReference type="SAM" id="SignalP"/>
    </source>
</evidence>
<dbReference type="AlphaFoldDB" id="A0A6D2J659"/>
<gene>
    <name evidence="2" type="ORF">MERR_LOCUS19991</name>
</gene>
<dbReference type="OrthoDB" id="1029957at2759"/>
<accession>A0A6D2J659</accession>
<dbReference type="EMBL" id="CACVBM020001127">
    <property type="protein sequence ID" value="CAA7032756.1"/>
    <property type="molecule type" value="Genomic_DNA"/>
</dbReference>
<comment type="caution">
    <text evidence="2">The sequence shown here is derived from an EMBL/GenBank/DDBJ whole genome shotgun (WGS) entry which is preliminary data.</text>
</comment>